<dbReference type="EMBL" id="JAPFCC010000001">
    <property type="protein sequence ID" value="MCW7555818.1"/>
    <property type="molecule type" value="Genomic_DNA"/>
</dbReference>
<feature type="signal peptide" evidence="1">
    <location>
        <begin position="1"/>
        <end position="20"/>
    </location>
</feature>
<dbReference type="RefSeq" id="WP_262565558.1">
    <property type="nucleotide sequence ID" value="NZ_JAPFCC010000001.1"/>
</dbReference>
<name>A0ABT3N2F3_9GAMM</name>
<protein>
    <recommendedName>
        <fullName evidence="4">Spore coat protein U domain-containing protein</fullName>
    </recommendedName>
</protein>
<comment type="caution">
    <text evidence="2">The sequence shown here is derived from an EMBL/GenBank/DDBJ whole genome shotgun (WGS) entry which is preliminary data.</text>
</comment>
<evidence type="ECO:0000313" key="3">
    <source>
        <dbReference type="Proteomes" id="UP001209854"/>
    </source>
</evidence>
<evidence type="ECO:0008006" key="4">
    <source>
        <dbReference type="Google" id="ProtNLM"/>
    </source>
</evidence>
<accession>A0ABT3N2F3</accession>
<dbReference type="Proteomes" id="UP001209854">
    <property type="component" value="Unassembled WGS sequence"/>
</dbReference>
<feature type="chain" id="PRO_5045957250" description="Spore coat protein U domain-containing protein" evidence="1">
    <location>
        <begin position="21"/>
        <end position="189"/>
    </location>
</feature>
<gene>
    <name evidence="2" type="ORF">NX722_24965</name>
</gene>
<organism evidence="2 3">
    <name type="scientific">Endozoicomonas gorgoniicola</name>
    <dbReference type="NCBI Taxonomy" id="1234144"/>
    <lineage>
        <taxon>Bacteria</taxon>
        <taxon>Pseudomonadati</taxon>
        <taxon>Pseudomonadota</taxon>
        <taxon>Gammaproteobacteria</taxon>
        <taxon>Oceanospirillales</taxon>
        <taxon>Endozoicomonadaceae</taxon>
        <taxon>Endozoicomonas</taxon>
    </lineage>
</organism>
<proteinExistence type="predicted"/>
<reference evidence="2 3" key="1">
    <citation type="submission" date="2022-10" db="EMBL/GenBank/DDBJ databases">
        <title>High-quality genome sequences of two octocoral-associated bacteria, Endozoicomonas euniceicola EF212 and Endozoicomonas gorgoniicola PS125.</title>
        <authorList>
            <person name="Chiou Y.-J."/>
            <person name="Chen Y.-H."/>
        </authorList>
    </citation>
    <scope>NUCLEOTIDE SEQUENCE [LARGE SCALE GENOMIC DNA]</scope>
    <source>
        <strain evidence="2 3">PS125</strain>
    </source>
</reference>
<sequence length="189" mass="20535">MIYSYLIAIIIALQSTVSMAVCIPSDGDGDGDGDLADESCAVSDITLSVPELARVNQLQEFSLGEFDYETVPQSINDFCIWYNTEEFSLTVNSANSAGDSTFGLLGTSSAVRIPYEVIWYNQTGGGGTELNLTAQENIPQQQLRLLTQAVNSDCEENNTSINVRVPLQNLENQPEDSYSDTLTVTVSVQ</sequence>
<keyword evidence="1" id="KW-0732">Signal</keyword>
<evidence type="ECO:0000313" key="2">
    <source>
        <dbReference type="EMBL" id="MCW7555818.1"/>
    </source>
</evidence>
<keyword evidence="3" id="KW-1185">Reference proteome</keyword>
<evidence type="ECO:0000256" key="1">
    <source>
        <dbReference type="SAM" id="SignalP"/>
    </source>
</evidence>